<proteinExistence type="predicted"/>
<dbReference type="VEuPathDB" id="FungiDB:JI435_094850"/>
<organism evidence="1 2">
    <name type="scientific">Phaeosphaeria nodorum (strain SN15 / ATCC MYA-4574 / FGSC 10173)</name>
    <name type="common">Glume blotch fungus</name>
    <name type="synonym">Parastagonospora nodorum</name>
    <dbReference type="NCBI Taxonomy" id="321614"/>
    <lineage>
        <taxon>Eukaryota</taxon>
        <taxon>Fungi</taxon>
        <taxon>Dikarya</taxon>
        <taxon>Ascomycota</taxon>
        <taxon>Pezizomycotina</taxon>
        <taxon>Dothideomycetes</taxon>
        <taxon>Pleosporomycetidae</taxon>
        <taxon>Pleosporales</taxon>
        <taxon>Pleosporineae</taxon>
        <taxon>Phaeosphaeriaceae</taxon>
        <taxon>Parastagonospora</taxon>
    </lineage>
</organism>
<gene>
    <name evidence="1" type="ORF">JI435_094850</name>
</gene>
<dbReference type="AlphaFoldDB" id="A0A7U2ENE9"/>
<sequence>MSSHTKVDILIHFAPYDGDSLSLSNHRTPADLRRQLDPTLLYTKTYSISKDDIPGSIWRPSNGDMSKGFYYLLVFDKGYTHPNGRTGEDSLVVPSTLSWEEAEVKYIESDNPVPWVEKIFGPGCKAVYYLGED</sequence>
<reference evidence="2" key="1">
    <citation type="journal article" date="2021" name="BMC Genomics">
        <title>Chromosome-level genome assembly and manually-curated proteome of model necrotroph Parastagonospora nodorum Sn15 reveals a genome-wide trove of candidate effector homologs, and redundancy of virulence-related functions within an accessory chromosome.</title>
        <authorList>
            <person name="Bertazzoni S."/>
            <person name="Jones D.A.B."/>
            <person name="Phan H.T."/>
            <person name="Tan K.-C."/>
            <person name="Hane J.K."/>
        </authorList>
    </citation>
    <scope>NUCLEOTIDE SEQUENCE [LARGE SCALE GENOMIC DNA]</scope>
    <source>
        <strain evidence="2">SN15 / ATCC MYA-4574 / FGSC 10173)</strain>
    </source>
</reference>
<accession>A0A7U2ENE9</accession>
<protein>
    <submittedName>
        <fullName evidence="1">Uncharacterized protein</fullName>
    </submittedName>
</protein>
<keyword evidence="2" id="KW-1185">Reference proteome</keyword>
<name>A0A7U2ENE9_PHANO</name>
<evidence type="ECO:0000313" key="2">
    <source>
        <dbReference type="Proteomes" id="UP000663193"/>
    </source>
</evidence>
<evidence type="ECO:0000313" key="1">
    <source>
        <dbReference type="EMBL" id="QRC90066.1"/>
    </source>
</evidence>
<dbReference type="Proteomes" id="UP000663193">
    <property type="component" value="Chromosome 1"/>
</dbReference>
<dbReference type="EMBL" id="CP069023">
    <property type="protein sequence ID" value="QRC90066.1"/>
    <property type="molecule type" value="Genomic_DNA"/>
</dbReference>